<reference evidence="2 3" key="1">
    <citation type="journal article" date="2024" name="J Genomics">
        <title>Draft genome sequencing and assembly of Favolaschia claudopus CIRM-BRFM 2984 isolated from oak limbs.</title>
        <authorList>
            <person name="Navarro D."/>
            <person name="Drula E."/>
            <person name="Chaduli D."/>
            <person name="Cazenave R."/>
            <person name="Ahrendt S."/>
            <person name="Wang J."/>
            <person name="Lipzen A."/>
            <person name="Daum C."/>
            <person name="Barry K."/>
            <person name="Grigoriev I.V."/>
            <person name="Favel A."/>
            <person name="Rosso M.N."/>
            <person name="Martin F."/>
        </authorList>
    </citation>
    <scope>NUCLEOTIDE SEQUENCE [LARGE SCALE GENOMIC DNA]</scope>
    <source>
        <strain evidence="2 3">CIRM-BRFM 2984</strain>
    </source>
</reference>
<dbReference type="InterPro" id="IPR011009">
    <property type="entry name" value="Kinase-like_dom_sf"/>
</dbReference>
<gene>
    <name evidence="2" type="ORF">R3P38DRAFT_2924010</name>
</gene>
<dbReference type="InterPro" id="IPR000719">
    <property type="entry name" value="Prot_kinase_dom"/>
</dbReference>
<sequence length="154" mass="17620">MEAQSYDNRESIRQESLVHDYLAKSGKNGITPRYYGLFGNSRGTLVLVLGNGGIPLESFENITTEEAQMILEKAAELHSAGILHRDLRPRNFVRDPAGDLKIIDFHLATTGHRCSGKDRCTELKRLRNALAAREPKREYEYFHERRFRPESDSD</sequence>
<dbReference type="GO" id="GO:0005524">
    <property type="term" value="F:ATP binding"/>
    <property type="evidence" value="ECO:0007669"/>
    <property type="project" value="InterPro"/>
</dbReference>
<dbReference type="PROSITE" id="PS50011">
    <property type="entry name" value="PROTEIN_KINASE_DOM"/>
    <property type="match status" value="1"/>
</dbReference>
<name>A0AAW0BVM1_9AGAR</name>
<evidence type="ECO:0000259" key="1">
    <source>
        <dbReference type="PROSITE" id="PS50011"/>
    </source>
</evidence>
<dbReference type="AlphaFoldDB" id="A0AAW0BVM1"/>
<dbReference type="GO" id="GO:0004672">
    <property type="term" value="F:protein kinase activity"/>
    <property type="evidence" value="ECO:0007669"/>
    <property type="project" value="InterPro"/>
</dbReference>
<feature type="domain" description="Protein kinase" evidence="1">
    <location>
        <begin position="1"/>
        <end position="154"/>
    </location>
</feature>
<protein>
    <recommendedName>
        <fullName evidence="1">Protein kinase domain-containing protein</fullName>
    </recommendedName>
</protein>
<dbReference type="SUPFAM" id="SSF56112">
    <property type="entry name" value="Protein kinase-like (PK-like)"/>
    <property type="match status" value="1"/>
</dbReference>
<dbReference type="Proteomes" id="UP001362999">
    <property type="component" value="Unassembled WGS sequence"/>
</dbReference>
<evidence type="ECO:0000313" key="3">
    <source>
        <dbReference type="Proteomes" id="UP001362999"/>
    </source>
</evidence>
<accession>A0AAW0BVM1</accession>
<proteinExistence type="predicted"/>
<evidence type="ECO:0000313" key="2">
    <source>
        <dbReference type="EMBL" id="KAK7031499.1"/>
    </source>
</evidence>
<dbReference type="EMBL" id="JAWWNJ010000024">
    <property type="protein sequence ID" value="KAK7031499.1"/>
    <property type="molecule type" value="Genomic_DNA"/>
</dbReference>
<organism evidence="2 3">
    <name type="scientific">Favolaschia claudopus</name>
    <dbReference type="NCBI Taxonomy" id="2862362"/>
    <lineage>
        <taxon>Eukaryota</taxon>
        <taxon>Fungi</taxon>
        <taxon>Dikarya</taxon>
        <taxon>Basidiomycota</taxon>
        <taxon>Agaricomycotina</taxon>
        <taxon>Agaricomycetes</taxon>
        <taxon>Agaricomycetidae</taxon>
        <taxon>Agaricales</taxon>
        <taxon>Marasmiineae</taxon>
        <taxon>Mycenaceae</taxon>
        <taxon>Favolaschia</taxon>
    </lineage>
</organism>
<comment type="caution">
    <text evidence="2">The sequence shown here is derived from an EMBL/GenBank/DDBJ whole genome shotgun (WGS) entry which is preliminary data.</text>
</comment>
<dbReference type="Gene3D" id="1.10.510.10">
    <property type="entry name" value="Transferase(Phosphotransferase) domain 1"/>
    <property type="match status" value="1"/>
</dbReference>
<dbReference type="Pfam" id="PF00069">
    <property type="entry name" value="Pkinase"/>
    <property type="match status" value="1"/>
</dbReference>
<keyword evidence="3" id="KW-1185">Reference proteome</keyword>